<evidence type="ECO:0000256" key="2">
    <source>
        <dbReference type="ARBA" id="ARBA00022630"/>
    </source>
</evidence>
<evidence type="ECO:0000259" key="6">
    <source>
        <dbReference type="Pfam" id="PF00724"/>
    </source>
</evidence>
<evidence type="ECO:0000313" key="7">
    <source>
        <dbReference type="EMBL" id="ROS44500.1"/>
    </source>
</evidence>
<evidence type="ECO:0000313" key="8">
    <source>
        <dbReference type="Proteomes" id="UP000274843"/>
    </source>
</evidence>
<sequence>MPSTEFTNPEMSPLRLRDVTVANRVWMSPMAQYSAGPDGKPTDWHLVHYGARAVGGVGLIMVESAAVGPLHRTTSADLGIWNEDQAAAHRRLTSFLTERGTVPAIQLLAAGRKGSHQVPWVGEGQNGPVSVAEGGWELIAPSPVPFGDLSVPREAGHADLDEVVEAFANAARMAHLAGYEVVEIHAAHGYILHQFLSPLSNHRTDEYGGSLQNRMRLPLRVARAVREAFPDEKPVFVRITATDWAEGGISIDEAATFAKELAAVGIDLLDVTSGVLVRDREARPPAQDGVNVEFANTLKKASGLAVAPVGQIGDLSLAGEVVAGGQADAVLIGRALLRDPYLALRNRPSDKTAWPNQYHRAL</sequence>
<dbReference type="Gene3D" id="3.20.20.70">
    <property type="entry name" value="Aldolase class I"/>
    <property type="match status" value="1"/>
</dbReference>
<comment type="cofactor">
    <cofactor evidence="1">
        <name>FMN</name>
        <dbReference type="ChEBI" id="CHEBI:58210"/>
    </cofactor>
</comment>
<protein>
    <submittedName>
        <fullName evidence="7">2,4-dienoyl-CoA reductase-like NADH-dependent reductase (Old Yellow Enzyme family)</fullName>
    </submittedName>
</protein>
<keyword evidence="2" id="KW-0285">Flavoprotein</keyword>
<dbReference type="CDD" id="cd02932">
    <property type="entry name" value="OYE_YqiM_FMN"/>
    <property type="match status" value="1"/>
</dbReference>
<dbReference type="InterPro" id="IPR001155">
    <property type="entry name" value="OxRdtase_FMN_N"/>
</dbReference>
<name>A0A3N2H856_9PSEU</name>
<keyword evidence="5" id="KW-0560">Oxidoreductase</keyword>
<dbReference type="InterPro" id="IPR044152">
    <property type="entry name" value="YqjM-like"/>
</dbReference>
<comment type="caution">
    <text evidence="7">The sequence shown here is derived from an EMBL/GenBank/DDBJ whole genome shotgun (WGS) entry which is preliminary data.</text>
</comment>
<keyword evidence="4" id="KW-0521">NADP</keyword>
<gene>
    <name evidence="7" type="ORF">EDD35_6945</name>
</gene>
<reference evidence="7 8" key="1">
    <citation type="submission" date="2018-11" db="EMBL/GenBank/DDBJ databases">
        <title>Sequencing the genomes of 1000 actinobacteria strains.</title>
        <authorList>
            <person name="Klenk H.-P."/>
        </authorList>
    </citation>
    <scope>NUCLEOTIDE SEQUENCE [LARGE SCALE GENOMIC DNA]</scope>
    <source>
        <strain evidence="7 8">DSM 44348</strain>
    </source>
</reference>
<keyword evidence="3" id="KW-0288">FMN</keyword>
<evidence type="ECO:0000256" key="5">
    <source>
        <dbReference type="ARBA" id="ARBA00023002"/>
    </source>
</evidence>
<feature type="domain" description="NADH:flavin oxidoreductase/NADH oxidase N-terminal" evidence="6">
    <location>
        <begin position="12"/>
        <end position="345"/>
    </location>
</feature>
<dbReference type="GO" id="GO:0050661">
    <property type="term" value="F:NADP binding"/>
    <property type="evidence" value="ECO:0007669"/>
    <property type="project" value="InterPro"/>
</dbReference>
<dbReference type="PANTHER" id="PTHR43303">
    <property type="entry name" value="NADPH DEHYDROGENASE C23G7.10C-RELATED"/>
    <property type="match status" value="1"/>
</dbReference>
<dbReference type="SUPFAM" id="SSF51395">
    <property type="entry name" value="FMN-linked oxidoreductases"/>
    <property type="match status" value="1"/>
</dbReference>
<dbReference type="EMBL" id="RKHY01000001">
    <property type="protein sequence ID" value="ROS44500.1"/>
    <property type="molecule type" value="Genomic_DNA"/>
</dbReference>
<dbReference type="Proteomes" id="UP000274843">
    <property type="component" value="Unassembled WGS sequence"/>
</dbReference>
<dbReference type="RefSeq" id="WP_208722475.1">
    <property type="nucleotide sequence ID" value="NZ_RKHY01000001.1"/>
</dbReference>
<dbReference type="GO" id="GO:0003959">
    <property type="term" value="F:NADPH dehydrogenase activity"/>
    <property type="evidence" value="ECO:0007669"/>
    <property type="project" value="InterPro"/>
</dbReference>
<dbReference type="GeneID" id="301848188"/>
<dbReference type="Pfam" id="PF00724">
    <property type="entry name" value="Oxidored_FMN"/>
    <property type="match status" value="1"/>
</dbReference>
<dbReference type="InterPro" id="IPR013785">
    <property type="entry name" value="Aldolase_TIM"/>
</dbReference>
<accession>A0A3N2H856</accession>
<dbReference type="PANTHER" id="PTHR43303:SF4">
    <property type="entry name" value="NADPH DEHYDROGENASE C23G7.10C-RELATED"/>
    <property type="match status" value="1"/>
</dbReference>
<organism evidence="7 8">
    <name type="scientific">Amycolatopsis thermoflava</name>
    <dbReference type="NCBI Taxonomy" id="84480"/>
    <lineage>
        <taxon>Bacteria</taxon>
        <taxon>Bacillati</taxon>
        <taxon>Actinomycetota</taxon>
        <taxon>Actinomycetes</taxon>
        <taxon>Pseudonocardiales</taxon>
        <taxon>Pseudonocardiaceae</taxon>
        <taxon>Amycolatopsis</taxon>
        <taxon>Amycolatopsis methanolica group</taxon>
    </lineage>
</organism>
<keyword evidence="8" id="KW-1185">Reference proteome</keyword>
<evidence type="ECO:0000256" key="4">
    <source>
        <dbReference type="ARBA" id="ARBA00022857"/>
    </source>
</evidence>
<dbReference type="GO" id="GO:0010181">
    <property type="term" value="F:FMN binding"/>
    <property type="evidence" value="ECO:0007669"/>
    <property type="project" value="InterPro"/>
</dbReference>
<evidence type="ECO:0000256" key="1">
    <source>
        <dbReference type="ARBA" id="ARBA00001917"/>
    </source>
</evidence>
<dbReference type="AlphaFoldDB" id="A0A3N2H856"/>
<evidence type="ECO:0000256" key="3">
    <source>
        <dbReference type="ARBA" id="ARBA00022643"/>
    </source>
</evidence>
<proteinExistence type="predicted"/>